<dbReference type="GO" id="GO:0005737">
    <property type="term" value="C:cytoplasm"/>
    <property type="evidence" value="ECO:0007669"/>
    <property type="project" value="TreeGrafter"/>
</dbReference>
<name>A0A7R8W5B0_9CRUS</name>
<dbReference type="InterPro" id="IPR037386">
    <property type="entry name" value="CCDC40"/>
</dbReference>
<dbReference type="AlphaFoldDB" id="A0A7R8W5B0"/>
<gene>
    <name evidence="1" type="ORF">CTOB1V02_LOCUS3111</name>
</gene>
<accession>A0A7R8W5B0</accession>
<protein>
    <submittedName>
        <fullName evidence="1">Uncharacterized protein</fullName>
    </submittedName>
</protein>
<sequence>MKFDLQLHYTSKNIPSSNIDRRSGIQNSHKESAIAILDACLGDQRHFSAVGTLWCWVDKKVKETTSQHATSIRAHPGSMSETDASFLQPDHPLLEKYQAVLKAYLERTEAAVEEQLREERKAHDIQRRERLQLRKENVEVEKKFRETLERTATEALYMEQAQENIDIRMDIIKNTLQKTDKTKIEIEEAKQKQDLFICRLTAELSRKDEEAKYLRDRIQLELDHDLPRLEQQVREVGKDVDEAEKHKKMISAGWKQSVLDIGRQSEALRKRESDADRETLKMIAIKGEIRGLKKETTEQFSNNEQLTAELEVEEISDSKMSREFEIVNRDLENLDTCLFSSLESQTKLEEKLRNQKKEERQEKSGVERKQREFQITIQKVEKLKVAEVDCLRSSIRNESVVKHLKKVRSRMDDKGRNVELKVIDVENEVTALKISVSRSHEDYLLTEKGLVDLEKELQEEFRRVQSAESVQLKTQSEENEKKLNDVLEQERASEQRRRTWNLAQGKIKGEVVMVERSINDLRNTLTQLNEALRTERTEKDGVRGQLKVKRLETAEKLKAIEKEVVECHDRAQLLEKEQRHIRERILVAEEAIAEWEKKLALAKDVSNRLSAEDKEGGGKAELKAELKRTQIQVEKNKTAINKLCRKLEASISRREVLERKAVSSTGGLLTPKMRPGSKSSSILRQMRSAETAMEKLEKCKNQAEELQAGKRKERAELEDECDAIQVEIDELIQDVASLEADWYLNERDKGRKKNSVQAKQEFVRNLVKLRTGSYKRLIKDDGELKRRLTETKQRNDRINKVLESLLKQYPMEFTRLMAGTSLPPHQQVIIRNPIPPSFFEASSRPFFDGASRNSVYTPFLRPSAVQTRVIPEEVNVSDDDDVKPDIRSSFVSTPIHTRLHSVFDNGDNNLKPSVRSRLSGGNLGQQPYVTPVRFPTPQATKFYHRQRRSIFQRLGVRGYGNYSRSFYNSNYGTRTRWRGGRRGFGFRWSGRSWGRYGPVRRSFICVDGLGEYRILLSAEDKEGGGKAELKAELKRTQIQVEKNKTAINKLCRKLEASISRREVLERKAVSSTGGLLTPKMRPGSKSSSILRQMRSAETAMEKLEKCKNQAEELQAGKRKERAELEDECDAIQVEIDELIQDVASLEADWYLNERDKGRKKNSVQAKQEFVRNLVKLRTGSYKRLIKDDGELKRRLTETKQRNDRINKVLESLLKQYPMERNFTPRYRRAASKPQKTKEELDMELDAYMNQQEIF</sequence>
<reference evidence="1" key="1">
    <citation type="submission" date="2020-11" db="EMBL/GenBank/DDBJ databases">
        <authorList>
            <person name="Tran Van P."/>
        </authorList>
    </citation>
    <scope>NUCLEOTIDE SEQUENCE</scope>
</reference>
<dbReference type="OrthoDB" id="188741at2759"/>
<proteinExistence type="predicted"/>
<evidence type="ECO:0000313" key="1">
    <source>
        <dbReference type="EMBL" id="CAD7225165.1"/>
    </source>
</evidence>
<dbReference type="PANTHER" id="PTHR16275">
    <property type="entry name" value="COILED-COIL DOMAIN-CONTAINING PROTEIN 40"/>
    <property type="match status" value="1"/>
</dbReference>
<dbReference type="PANTHER" id="PTHR16275:SF8">
    <property type="entry name" value="COILED-COIL DOMAIN-CONTAINING PROTEIN 40"/>
    <property type="match status" value="1"/>
</dbReference>
<dbReference type="EMBL" id="OB660516">
    <property type="protein sequence ID" value="CAD7225165.1"/>
    <property type="molecule type" value="Genomic_DNA"/>
</dbReference>
<organism evidence="1">
    <name type="scientific">Cyprideis torosa</name>
    <dbReference type="NCBI Taxonomy" id="163714"/>
    <lineage>
        <taxon>Eukaryota</taxon>
        <taxon>Metazoa</taxon>
        <taxon>Ecdysozoa</taxon>
        <taxon>Arthropoda</taxon>
        <taxon>Crustacea</taxon>
        <taxon>Oligostraca</taxon>
        <taxon>Ostracoda</taxon>
        <taxon>Podocopa</taxon>
        <taxon>Podocopida</taxon>
        <taxon>Cytherocopina</taxon>
        <taxon>Cytheroidea</taxon>
        <taxon>Cytherideidae</taxon>
        <taxon>Cyprideis</taxon>
    </lineage>
</organism>
<dbReference type="GO" id="GO:0035082">
    <property type="term" value="P:axoneme assembly"/>
    <property type="evidence" value="ECO:0007669"/>
    <property type="project" value="InterPro"/>
</dbReference>